<evidence type="ECO:0000313" key="1">
    <source>
        <dbReference type="EMBL" id="VEB59153.1"/>
    </source>
</evidence>
<organism evidence="1 2">
    <name type="scientific">Salmonella enterica I</name>
    <dbReference type="NCBI Taxonomy" id="59201"/>
    <lineage>
        <taxon>Bacteria</taxon>
        <taxon>Pseudomonadati</taxon>
        <taxon>Pseudomonadota</taxon>
        <taxon>Gammaproteobacteria</taxon>
        <taxon>Enterobacterales</taxon>
        <taxon>Enterobacteriaceae</taxon>
        <taxon>Salmonella</taxon>
    </lineage>
</organism>
<dbReference type="EMBL" id="LR134190">
    <property type="protein sequence ID" value="VEB59153.1"/>
    <property type="molecule type" value="Genomic_DNA"/>
</dbReference>
<accession>A0A447U2U5</accession>
<gene>
    <name evidence="1" type="ORF">NCTC6754_05777</name>
</gene>
<proteinExistence type="predicted"/>
<dbReference type="Pfam" id="PF11739">
    <property type="entry name" value="YdbH-like"/>
    <property type="match status" value="1"/>
</dbReference>
<evidence type="ECO:0000313" key="2">
    <source>
        <dbReference type="Proteomes" id="UP000269208"/>
    </source>
</evidence>
<sequence>MGGKEALRQCAPHWDIAGQGEWHDNTIRLTSLSTGFDQLHYGAMTVTSPRLALNKPIVWVRDATTPSLQGALSLVAGKTVFTSGSVLAAFYP</sequence>
<protein>
    <submittedName>
        <fullName evidence="1">DctA Dicarboxylate transport</fullName>
    </submittedName>
</protein>
<name>A0A447U2U5_SALET</name>
<dbReference type="AlphaFoldDB" id="A0A447U2U5"/>
<dbReference type="InterPro" id="IPR021730">
    <property type="entry name" value="YdbH"/>
</dbReference>
<reference evidence="1 2" key="1">
    <citation type="submission" date="2018-12" db="EMBL/GenBank/DDBJ databases">
        <authorList>
            <consortium name="Pathogen Informatics"/>
        </authorList>
    </citation>
    <scope>NUCLEOTIDE SEQUENCE [LARGE SCALE GENOMIC DNA]</scope>
    <source>
        <strain evidence="1 2">NCTC6754</strain>
    </source>
</reference>
<dbReference type="Proteomes" id="UP000269208">
    <property type="component" value="Chromosome"/>
</dbReference>